<proteinExistence type="predicted"/>
<feature type="region of interest" description="Disordered" evidence="3">
    <location>
        <begin position="522"/>
        <end position="542"/>
    </location>
</feature>
<comment type="subcellular location">
    <subcellularLocation>
        <location evidence="1">Membrane</location>
    </subcellularLocation>
</comment>
<evidence type="ECO:0000256" key="1">
    <source>
        <dbReference type="ARBA" id="ARBA00004370"/>
    </source>
</evidence>
<feature type="region of interest" description="Disordered" evidence="3">
    <location>
        <begin position="1"/>
        <end position="42"/>
    </location>
</feature>
<feature type="compositionally biased region" description="Acidic residues" evidence="3">
    <location>
        <begin position="333"/>
        <end position="346"/>
    </location>
</feature>
<reference evidence="5" key="1">
    <citation type="submission" date="2021-01" db="EMBL/GenBank/DDBJ databases">
        <authorList>
            <person name="Corre E."/>
            <person name="Pelletier E."/>
            <person name="Niang G."/>
            <person name="Scheremetjew M."/>
            <person name="Finn R."/>
            <person name="Kale V."/>
            <person name="Holt S."/>
            <person name="Cochrane G."/>
            <person name="Meng A."/>
            <person name="Brown T."/>
            <person name="Cohen L."/>
        </authorList>
    </citation>
    <scope>NUCLEOTIDE SEQUENCE</scope>
    <source>
        <strain evidence="5">Pop2</strain>
    </source>
</reference>
<feature type="region of interest" description="Disordered" evidence="3">
    <location>
        <begin position="434"/>
        <end position="492"/>
    </location>
</feature>
<feature type="compositionally biased region" description="Basic and acidic residues" evidence="3">
    <location>
        <begin position="270"/>
        <end position="280"/>
    </location>
</feature>
<feature type="region of interest" description="Disordered" evidence="3">
    <location>
        <begin position="399"/>
        <end position="421"/>
    </location>
</feature>
<protein>
    <recommendedName>
        <fullName evidence="4">VASt domain-containing protein</fullName>
    </recommendedName>
</protein>
<feature type="compositionally biased region" description="Polar residues" evidence="3">
    <location>
        <begin position="402"/>
        <end position="419"/>
    </location>
</feature>
<feature type="compositionally biased region" description="Basic and acidic residues" evidence="3">
    <location>
        <begin position="530"/>
        <end position="542"/>
    </location>
</feature>
<dbReference type="GO" id="GO:0016020">
    <property type="term" value="C:membrane"/>
    <property type="evidence" value="ECO:0007669"/>
    <property type="project" value="UniProtKB-SubCell"/>
</dbReference>
<feature type="domain" description="VASt" evidence="4">
    <location>
        <begin position="123"/>
        <end position="264"/>
    </location>
</feature>
<accession>A0A6U3S138</accession>
<feature type="compositionally biased region" description="Basic and acidic residues" evidence="3">
    <location>
        <begin position="288"/>
        <end position="299"/>
    </location>
</feature>
<feature type="region of interest" description="Disordered" evidence="3">
    <location>
        <begin position="267"/>
        <end position="346"/>
    </location>
</feature>
<dbReference type="Pfam" id="PF16016">
    <property type="entry name" value="VASt"/>
    <property type="match status" value="1"/>
</dbReference>
<sequence>MSPYSTNLMEMRPPPPSRRRHPVDENNTNDGHDEEKSTATSVTDALDSVRRMAMTFLSDADLDKLCGRATCCGRAVNSANHLYNNNRGSSRATFSQEHQMNAIRRHYFPPLTNVIVKCESFEHCDAKTFLKFHFGSEQIKKFHMERGDQDITVPRWKPWRGHQWRQQHQREMESIELSTITSSPSIISKNMPMHVLWSRPVLERTITFRTPVNVPMGPKYSEVSMLQRVLRVEEEMYVIESSMRLLDVPFSKRFHIVIRQTIETNRLSQRRREGANEEKKTKRKNKKGRELYGCHDDIRNLQSTPLFSRGGVQKQQQRMNGLRPPDLQPVSSDESEDDNTEEEIEEFQLVPPVPSATALCVEFEIRFTKQCKFEDQIRHGLTKKIRRLLASWCRRTQKEWNESTNESPPLSPASRTSDVPSMKHGEIALLSLPTTSCAPPVPIPTVPRDSVKFSERKQQRRVCLSQGELVADDEKKEPTTPPPTKWQPLHDNRHHDRGSLIWSMTDIDIDEHEDLHDLQDDDSATAQRQNHQEDVESDHDNNFHSNEFKLMEWRSDALSEISAKDICNWDDLERYDGGEGYGVEIYDRGDNEEGEIIQSQEDETGYLDMSHFDWNTSIHDNSEFILERLLELVRAGVASSTCYGAQCDIEVVYVVDNDKEECGHDEKNSPEKNAITNRRNSVATHAASCIAINRGNRSKIERGHIQRLIDGKIKKCISNQTSRLSFGLRRQKFIMK</sequence>
<organism evidence="5">
    <name type="scientific">Ditylum brightwellii</name>
    <dbReference type="NCBI Taxonomy" id="49249"/>
    <lineage>
        <taxon>Eukaryota</taxon>
        <taxon>Sar</taxon>
        <taxon>Stramenopiles</taxon>
        <taxon>Ochrophyta</taxon>
        <taxon>Bacillariophyta</taxon>
        <taxon>Mediophyceae</taxon>
        <taxon>Lithodesmiophycidae</taxon>
        <taxon>Lithodesmiales</taxon>
        <taxon>Lithodesmiaceae</taxon>
        <taxon>Ditylum</taxon>
    </lineage>
</organism>
<keyword evidence="2" id="KW-0472">Membrane</keyword>
<gene>
    <name evidence="5" type="ORF">DBRI1063_LOCUS15173</name>
</gene>
<dbReference type="InterPro" id="IPR031968">
    <property type="entry name" value="VASt"/>
</dbReference>
<evidence type="ECO:0000256" key="3">
    <source>
        <dbReference type="SAM" id="MobiDB-lite"/>
    </source>
</evidence>
<dbReference type="AlphaFoldDB" id="A0A6U3S138"/>
<dbReference type="EMBL" id="HBGN01023736">
    <property type="protein sequence ID" value="CAD9338244.1"/>
    <property type="molecule type" value="Transcribed_RNA"/>
</dbReference>
<evidence type="ECO:0000256" key="2">
    <source>
        <dbReference type="ARBA" id="ARBA00023136"/>
    </source>
</evidence>
<evidence type="ECO:0000259" key="4">
    <source>
        <dbReference type="Pfam" id="PF16016"/>
    </source>
</evidence>
<evidence type="ECO:0000313" key="5">
    <source>
        <dbReference type="EMBL" id="CAD9338244.1"/>
    </source>
</evidence>
<name>A0A6U3S138_9STRA</name>